<dbReference type="EMBL" id="ARZX01000003">
    <property type="protein sequence ID" value="EWH14543.1"/>
    <property type="molecule type" value="Genomic_DNA"/>
</dbReference>
<dbReference type="Pfam" id="PF00535">
    <property type="entry name" value="Glycos_transf_2"/>
    <property type="match status" value="1"/>
</dbReference>
<evidence type="ECO:0000259" key="2">
    <source>
        <dbReference type="Pfam" id="PF00535"/>
    </source>
</evidence>
<sequence length="297" mass="34259">MIKPLVSIIIPTYNRQLTIRRAIDSVLSQSYSNIEIIVVDDCSNDNTYLILENFKSDDRVQYIRLDKNVGGGGARNLGIKASKGEYIAFQDSDDVWLEDKLEKQMNAFFENKELDVVFCKIKRISSNSISVFPSKDISRAKNLHIELLKANYIGTPSAIIKKSCLLSIGGFDESLPRLQDWDLFIRLSFSYNYFMINEVLCDAYLQDNSITKNTKALIKTINIFNIKFKDQIGSLARKDKSSVYEKYGSMLINEDEKSLSIKFFKKAILQYPFRLMLIIKFIIIILFGLKNYKKIKR</sequence>
<dbReference type="Gene3D" id="3.90.550.10">
    <property type="entry name" value="Spore Coat Polysaccharide Biosynthesis Protein SpsA, Chain A"/>
    <property type="match status" value="1"/>
</dbReference>
<dbReference type="PANTHER" id="PTHR43685:SF2">
    <property type="entry name" value="GLYCOSYLTRANSFERASE 2-LIKE DOMAIN-CONTAINING PROTEIN"/>
    <property type="match status" value="1"/>
</dbReference>
<organism evidence="3 4">
    <name type="scientific">Cellulophaga geojensis KL-A</name>
    <dbReference type="NCBI Taxonomy" id="1328323"/>
    <lineage>
        <taxon>Bacteria</taxon>
        <taxon>Pseudomonadati</taxon>
        <taxon>Bacteroidota</taxon>
        <taxon>Flavobacteriia</taxon>
        <taxon>Flavobacteriales</taxon>
        <taxon>Flavobacteriaceae</taxon>
        <taxon>Cellulophaga</taxon>
    </lineage>
</organism>
<dbReference type="InterPro" id="IPR050834">
    <property type="entry name" value="Glycosyltransf_2"/>
</dbReference>
<comment type="caution">
    <text evidence="3">The sequence shown here is derived from an EMBL/GenBank/DDBJ whole genome shotgun (WGS) entry which is preliminary data.</text>
</comment>
<evidence type="ECO:0000313" key="4">
    <source>
        <dbReference type="Proteomes" id="UP000019275"/>
    </source>
</evidence>
<keyword evidence="1" id="KW-1133">Transmembrane helix</keyword>
<dbReference type="Proteomes" id="UP000019275">
    <property type="component" value="Unassembled WGS sequence"/>
</dbReference>
<dbReference type="InterPro" id="IPR029044">
    <property type="entry name" value="Nucleotide-diphossugar_trans"/>
</dbReference>
<evidence type="ECO:0000313" key="3">
    <source>
        <dbReference type="EMBL" id="EWH14543.1"/>
    </source>
</evidence>
<keyword evidence="1" id="KW-0472">Membrane</keyword>
<feature type="transmembrane region" description="Helical" evidence="1">
    <location>
        <begin position="271"/>
        <end position="289"/>
    </location>
</feature>
<name>A0ABN0RRR2_9FLAO</name>
<accession>A0ABN0RRR2</accession>
<evidence type="ECO:0000256" key="1">
    <source>
        <dbReference type="SAM" id="Phobius"/>
    </source>
</evidence>
<proteinExistence type="predicted"/>
<protein>
    <submittedName>
        <fullName evidence="3">Glycosyltransferase</fullName>
    </submittedName>
</protein>
<keyword evidence="1" id="KW-0812">Transmembrane</keyword>
<dbReference type="CDD" id="cd00761">
    <property type="entry name" value="Glyco_tranf_GTA_type"/>
    <property type="match status" value="1"/>
</dbReference>
<feature type="domain" description="Glycosyltransferase 2-like" evidence="2">
    <location>
        <begin position="7"/>
        <end position="137"/>
    </location>
</feature>
<dbReference type="RefSeq" id="WP_051456034.1">
    <property type="nucleotide sequence ID" value="NZ_ARZX01000003.1"/>
</dbReference>
<gene>
    <name evidence="3" type="ORF">KLA_04227</name>
</gene>
<dbReference type="SUPFAM" id="SSF53448">
    <property type="entry name" value="Nucleotide-diphospho-sugar transferases"/>
    <property type="match status" value="1"/>
</dbReference>
<keyword evidence="4" id="KW-1185">Reference proteome</keyword>
<reference evidence="3 4" key="1">
    <citation type="journal article" date="2014" name="Genome Announc.">
        <title>Draft Genome Sequence of the Carrageenan-Degrading Bacterium Cellulophaga sp. Strain KL-A, Isolated from Decaying Marine Algae.</title>
        <authorList>
            <person name="Shan D."/>
            <person name="Ying J."/>
            <person name="Li X."/>
            <person name="Gao Z."/>
            <person name="Wei G."/>
            <person name="Shao Z."/>
        </authorList>
    </citation>
    <scope>NUCLEOTIDE SEQUENCE [LARGE SCALE GENOMIC DNA]</scope>
    <source>
        <strain evidence="3 4">KL-A</strain>
    </source>
</reference>
<dbReference type="InterPro" id="IPR001173">
    <property type="entry name" value="Glyco_trans_2-like"/>
</dbReference>
<dbReference type="PANTHER" id="PTHR43685">
    <property type="entry name" value="GLYCOSYLTRANSFERASE"/>
    <property type="match status" value="1"/>
</dbReference>